<protein>
    <submittedName>
        <fullName evidence="1">Energy transducer TonB</fullName>
    </submittedName>
</protein>
<gene>
    <name evidence="1" type="ORF">I7X30_06295</name>
</gene>
<dbReference type="SUPFAM" id="SSF74653">
    <property type="entry name" value="TolA/TonB C-terminal domain"/>
    <property type="match status" value="1"/>
</dbReference>
<dbReference type="RefSeq" id="WP_198466432.1">
    <property type="nucleotide sequence ID" value="NZ_JAEFDC010000004.1"/>
</dbReference>
<name>A0ABS0SMH1_9FLAO</name>
<dbReference type="Proteomes" id="UP000641139">
    <property type="component" value="Unassembled WGS sequence"/>
</dbReference>
<dbReference type="Gene3D" id="3.30.1150.10">
    <property type="match status" value="1"/>
</dbReference>
<evidence type="ECO:0000313" key="2">
    <source>
        <dbReference type="Proteomes" id="UP000641139"/>
    </source>
</evidence>
<evidence type="ECO:0000313" key="1">
    <source>
        <dbReference type="EMBL" id="MBI1646667.1"/>
    </source>
</evidence>
<comment type="caution">
    <text evidence="1">The sequence shown here is derived from an EMBL/GenBank/DDBJ whole genome shotgun (WGS) entry which is preliminary data.</text>
</comment>
<organism evidence="1 2">
    <name type="scientific">Capnocytophaga periodontitidis</name>
    <dbReference type="NCBI Taxonomy" id="2795027"/>
    <lineage>
        <taxon>Bacteria</taxon>
        <taxon>Pseudomonadati</taxon>
        <taxon>Bacteroidota</taxon>
        <taxon>Flavobacteriia</taxon>
        <taxon>Flavobacteriales</taxon>
        <taxon>Flavobacteriaceae</taxon>
        <taxon>Capnocytophaga</taxon>
    </lineage>
</organism>
<proteinExistence type="predicted"/>
<keyword evidence="2" id="KW-1185">Reference proteome</keyword>
<dbReference type="EMBL" id="JAEFDC010000004">
    <property type="protein sequence ID" value="MBI1646667.1"/>
    <property type="molecule type" value="Genomic_DNA"/>
</dbReference>
<sequence length="154" mass="17851">MRIFICLCCCFLSLKNYAQLKDKISNNIIVDPSVFEVSEKAACNYPLITRKVRFMECKAVPESEEDKCFNEYYNRHLQSVVHLERPFEDAGEAVIQFCVNTDGSVKVLNCIGTTEYARKETILAVQKLPKFIPAQHRGRPIPSYFQSRIIFKFR</sequence>
<reference evidence="1 2" key="1">
    <citation type="journal article" date="2021" name="Int. J. Syst. Evol. Microbiol.">
        <title>Capnocytophaga periodontitidis sp. nov., isolated from subgingival plaque of periodontitis patient.</title>
        <authorList>
            <person name="Zhang Y."/>
            <person name="Qiao D."/>
            <person name="Shi W."/>
            <person name="Wu D."/>
            <person name="Cai M."/>
        </authorList>
    </citation>
    <scope>NUCLEOTIDE SEQUENCE [LARGE SCALE GENOMIC DNA]</scope>
    <source>
        <strain evidence="1 2">051621</strain>
    </source>
</reference>
<accession>A0ABS0SMH1</accession>